<accession>A0A3E0H8K7</accession>
<dbReference type="Proteomes" id="UP000256774">
    <property type="component" value="Unassembled WGS sequence"/>
</dbReference>
<keyword evidence="2" id="KW-0812">Transmembrane</keyword>
<feature type="region of interest" description="Disordered" evidence="1">
    <location>
        <begin position="76"/>
        <end position="95"/>
    </location>
</feature>
<proteinExistence type="predicted"/>
<reference evidence="3 4" key="1">
    <citation type="submission" date="2018-08" db="EMBL/GenBank/DDBJ databases">
        <title>Genomic Encyclopedia of Type Strains, Phase IV (KMG-IV): sequencing the most valuable type-strain genomes for metagenomic binning, comparative biology and taxonomic classification.</title>
        <authorList>
            <person name="Goeker M."/>
        </authorList>
    </citation>
    <scope>NUCLEOTIDE SEQUENCE [LARGE SCALE GENOMIC DNA]</scope>
    <source>
        <strain evidence="3 4">DSM 26022</strain>
    </source>
</reference>
<gene>
    <name evidence="3" type="ORF">DFR26_0267</name>
</gene>
<dbReference type="InterPro" id="IPR046494">
    <property type="entry name" value="DUF6587"/>
</dbReference>
<protein>
    <submittedName>
        <fullName evidence="3">Uncharacterized protein</fullName>
    </submittedName>
</protein>
<sequence length="95" mass="10126">MSTSALAPEALLQWLIVTPLLLWSVWRVAKQFAPSAMANGQNRLAQHVVQHGYARLGSWLQSGSTEAGCGSGCASCNSCAPEPSAPVRWRDSGRS</sequence>
<dbReference type="EMBL" id="QUNR01000001">
    <property type="protein sequence ID" value="REH40069.1"/>
    <property type="molecule type" value="Genomic_DNA"/>
</dbReference>
<keyword evidence="4" id="KW-1185">Reference proteome</keyword>
<evidence type="ECO:0000256" key="1">
    <source>
        <dbReference type="SAM" id="MobiDB-lite"/>
    </source>
</evidence>
<dbReference type="RefSeq" id="WP_116207140.1">
    <property type="nucleotide sequence ID" value="NZ_QUNR01000001.1"/>
</dbReference>
<keyword evidence="2" id="KW-1133">Transmembrane helix</keyword>
<organism evidence="3 4">
    <name type="scientific">Paraperlucidibaca baekdonensis</name>
    <dbReference type="NCBI Taxonomy" id="748120"/>
    <lineage>
        <taxon>Bacteria</taxon>
        <taxon>Pseudomonadati</taxon>
        <taxon>Pseudomonadota</taxon>
        <taxon>Gammaproteobacteria</taxon>
        <taxon>Moraxellales</taxon>
        <taxon>Moraxellaceae</taxon>
        <taxon>Paraperlucidibaca</taxon>
    </lineage>
</organism>
<keyword evidence="2" id="KW-0472">Membrane</keyword>
<dbReference type="AlphaFoldDB" id="A0A3E0H8K7"/>
<feature type="transmembrane region" description="Helical" evidence="2">
    <location>
        <begin position="12"/>
        <end position="29"/>
    </location>
</feature>
<comment type="caution">
    <text evidence="3">The sequence shown here is derived from an EMBL/GenBank/DDBJ whole genome shotgun (WGS) entry which is preliminary data.</text>
</comment>
<dbReference type="Pfam" id="PF20228">
    <property type="entry name" value="DUF6587"/>
    <property type="match status" value="1"/>
</dbReference>
<evidence type="ECO:0000256" key="2">
    <source>
        <dbReference type="SAM" id="Phobius"/>
    </source>
</evidence>
<evidence type="ECO:0000313" key="3">
    <source>
        <dbReference type="EMBL" id="REH40069.1"/>
    </source>
</evidence>
<name>A0A3E0H8K7_9GAMM</name>
<evidence type="ECO:0000313" key="4">
    <source>
        <dbReference type="Proteomes" id="UP000256774"/>
    </source>
</evidence>